<keyword evidence="1" id="KW-0540">Nuclease</keyword>
<dbReference type="PANTHER" id="PTHR23044">
    <property type="entry name" value="3'-5' EXONUCLEASE ERI1-RELATED"/>
    <property type="match status" value="1"/>
</dbReference>
<dbReference type="InterPro" id="IPR012337">
    <property type="entry name" value="RNaseH-like_sf"/>
</dbReference>
<dbReference type="RefSeq" id="WP_176255752.1">
    <property type="nucleotide sequence ID" value="NZ_BAABXL010000001.1"/>
</dbReference>
<sequence>MNYIVLDLEWNQSPDGKEGQTRHLPFEIIEIGAVKLDQNRKRAGKFHRLVKPQVYDELHFKIQEVTGLDIEQLRREGESFPKVIREFLEWCGPEEYRFCTWGPMDLTELERNIAYYVLPQPFLRPLLYYDVQKLYSLEYGDGSSRMALDLAAAEKGLAQEGAFHRAFNDACYTADIFEKIDLERFGVYVSVDYYLLPGKGEAYRLYFPEYSKYVSEEFETREELLKNKEMSDLVCLKCRRMLRKKIRWFSCGQRFYFAVGICPEHGYMRGKIRVKKSERELYYGVKTIREAGEEELEQLIQKREDNKKKRKNLPKKS</sequence>
<dbReference type="Gene3D" id="3.30.420.10">
    <property type="entry name" value="Ribonuclease H-like superfamily/Ribonuclease H"/>
    <property type="match status" value="1"/>
</dbReference>
<feature type="domain" description="Exonuclease" evidence="4">
    <location>
        <begin position="2"/>
        <end position="186"/>
    </location>
</feature>
<dbReference type="EMBL" id="BAABXL010000001">
    <property type="protein sequence ID" value="GAA6267070.1"/>
    <property type="molecule type" value="Genomic_DNA"/>
</dbReference>
<evidence type="ECO:0000256" key="3">
    <source>
        <dbReference type="ARBA" id="ARBA00022839"/>
    </source>
</evidence>
<dbReference type="CDD" id="cd06133">
    <property type="entry name" value="ERI-1_3'hExo_like"/>
    <property type="match status" value="1"/>
</dbReference>
<dbReference type="SMART" id="SM00479">
    <property type="entry name" value="EXOIII"/>
    <property type="match status" value="1"/>
</dbReference>
<accession>A0ABQ0ASR1</accession>
<dbReference type="InterPro" id="IPR036397">
    <property type="entry name" value="RNaseH_sf"/>
</dbReference>
<keyword evidence="6" id="KW-1185">Reference proteome</keyword>
<proteinExistence type="predicted"/>
<dbReference type="SUPFAM" id="SSF53098">
    <property type="entry name" value="Ribonuclease H-like"/>
    <property type="match status" value="1"/>
</dbReference>
<dbReference type="InterPro" id="IPR051274">
    <property type="entry name" value="3-5_Exoribonuclease"/>
</dbReference>
<protein>
    <recommendedName>
        <fullName evidence="4">Exonuclease domain-containing protein</fullName>
    </recommendedName>
</protein>
<evidence type="ECO:0000256" key="1">
    <source>
        <dbReference type="ARBA" id="ARBA00022722"/>
    </source>
</evidence>
<evidence type="ECO:0000313" key="6">
    <source>
        <dbReference type="Proteomes" id="UP001600894"/>
    </source>
</evidence>
<dbReference type="InterPro" id="IPR047201">
    <property type="entry name" value="ERI-1_3'hExo-like"/>
</dbReference>
<evidence type="ECO:0000256" key="2">
    <source>
        <dbReference type="ARBA" id="ARBA00022801"/>
    </source>
</evidence>
<organism evidence="5 6">
    <name type="scientific">Enterocloster alcoholdehydrogenati</name>
    <dbReference type="NCBI Taxonomy" id="2547410"/>
    <lineage>
        <taxon>Bacteria</taxon>
        <taxon>Bacillati</taxon>
        <taxon>Bacillota</taxon>
        <taxon>Clostridia</taxon>
        <taxon>Lachnospirales</taxon>
        <taxon>Lachnospiraceae</taxon>
        <taxon>Enterocloster</taxon>
    </lineage>
</organism>
<dbReference type="Proteomes" id="UP001600894">
    <property type="component" value="Unassembled WGS sequence"/>
</dbReference>
<dbReference type="Pfam" id="PF00929">
    <property type="entry name" value="RNase_T"/>
    <property type="match status" value="1"/>
</dbReference>
<comment type="caution">
    <text evidence="5">The sequence shown here is derived from an EMBL/GenBank/DDBJ whole genome shotgun (WGS) entry which is preliminary data.</text>
</comment>
<dbReference type="InterPro" id="IPR013520">
    <property type="entry name" value="Ribonucl_H"/>
</dbReference>
<keyword evidence="2" id="KW-0378">Hydrolase</keyword>
<evidence type="ECO:0000259" key="4">
    <source>
        <dbReference type="SMART" id="SM00479"/>
    </source>
</evidence>
<evidence type="ECO:0000313" key="5">
    <source>
        <dbReference type="EMBL" id="GAA6267070.1"/>
    </source>
</evidence>
<dbReference type="PANTHER" id="PTHR23044:SF61">
    <property type="entry name" value="3'-5' EXORIBONUCLEASE 1-RELATED"/>
    <property type="match status" value="1"/>
</dbReference>
<keyword evidence="3" id="KW-0269">Exonuclease</keyword>
<name>A0ABQ0ASR1_9FIRM</name>
<gene>
    <name evidence="5" type="ORF">F130042H8_01300</name>
</gene>
<reference evidence="5 6" key="1">
    <citation type="submission" date="2024-04" db="EMBL/GenBank/DDBJ databases">
        <title>Defined microbial consortia suppress multidrug-resistant proinflammatory Enterobacteriaceae via ecological control.</title>
        <authorList>
            <person name="Furuichi M."/>
            <person name="Kawaguchi T."/>
            <person name="Pust M."/>
            <person name="Yasuma K."/>
            <person name="Plichta D."/>
            <person name="Hasegawa N."/>
            <person name="Ohya T."/>
            <person name="Bhattarai S."/>
            <person name="Sasajima S."/>
            <person name="Aoto Y."/>
            <person name="Tuganbaev T."/>
            <person name="Yaginuma M."/>
            <person name="Ueda M."/>
            <person name="Okahashi N."/>
            <person name="Amafuji K."/>
            <person name="Kiridooshi Y."/>
            <person name="Sugita K."/>
            <person name="Strazar M."/>
            <person name="Skelly A."/>
            <person name="Suda W."/>
            <person name="Hattori M."/>
            <person name="Nakamoto N."/>
            <person name="Caballero S."/>
            <person name="Norman J."/>
            <person name="Olle B."/>
            <person name="Tanoue T."/>
            <person name="Arita M."/>
            <person name="Bucci V."/>
            <person name="Atarashi K."/>
            <person name="Xavier R."/>
            <person name="Honda K."/>
        </authorList>
    </citation>
    <scope>NUCLEOTIDE SEQUENCE [LARGE SCALE GENOMIC DNA]</scope>
    <source>
        <strain evidence="6">f13</strain>
    </source>
</reference>